<sequence length="163" mass="18148">MENLTEQGEKAGVPGRKGRPTLAGGYYQKGETKEMKRKKEIRDSTGAKNKNGTRKPRESLTRPDALVIKAAKGNSYAILRKIKAESNLTVIGNCLNKIRKPVSEGLLLNLQCTKEVKTQKLQEAVQAALVKEATIKRFQHKVVFEIKDLDMLTSEQNILEALS</sequence>
<reference evidence="2 3" key="1">
    <citation type="journal article" date="2017" name="Curr. Biol.">
        <title>The Evolution of Venom by Co-option of Single-Copy Genes.</title>
        <authorList>
            <person name="Martinson E.O."/>
            <person name="Mrinalini"/>
            <person name="Kelkar Y.D."/>
            <person name="Chang C.H."/>
            <person name="Werren J.H."/>
        </authorList>
    </citation>
    <scope>NUCLEOTIDE SEQUENCE [LARGE SCALE GENOMIC DNA]</scope>
    <source>
        <strain evidence="2 3">Alberta</strain>
        <tissue evidence="2">Whole body</tissue>
    </source>
</reference>
<dbReference type="AlphaFoldDB" id="A0A232EXR2"/>
<keyword evidence="3" id="KW-1185">Reference proteome</keyword>
<comment type="caution">
    <text evidence="2">The sequence shown here is derived from an EMBL/GenBank/DDBJ whole genome shotgun (WGS) entry which is preliminary data.</text>
</comment>
<evidence type="ECO:0000313" key="2">
    <source>
        <dbReference type="EMBL" id="OXU23161.1"/>
    </source>
</evidence>
<proteinExistence type="predicted"/>
<protein>
    <submittedName>
        <fullName evidence="2">Uncharacterized protein</fullName>
    </submittedName>
</protein>
<organism evidence="2 3">
    <name type="scientific">Trichomalopsis sarcophagae</name>
    <dbReference type="NCBI Taxonomy" id="543379"/>
    <lineage>
        <taxon>Eukaryota</taxon>
        <taxon>Metazoa</taxon>
        <taxon>Ecdysozoa</taxon>
        <taxon>Arthropoda</taxon>
        <taxon>Hexapoda</taxon>
        <taxon>Insecta</taxon>
        <taxon>Pterygota</taxon>
        <taxon>Neoptera</taxon>
        <taxon>Endopterygota</taxon>
        <taxon>Hymenoptera</taxon>
        <taxon>Apocrita</taxon>
        <taxon>Proctotrupomorpha</taxon>
        <taxon>Chalcidoidea</taxon>
        <taxon>Pteromalidae</taxon>
        <taxon>Pteromalinae</taxon>
        <taxon>Trichomalopsis</taxon>
    </lineage>
</organism>
<accession>A0A232EXR2</accession>
<dbReference type="EMBL" id="NNAY01001710">
    <property type="protein sequence ID" value="OXU23161.1"/>
    <property type="molecule type" value="Genomic_DNA"/>
</dbReference>
<name>A0A232EXR2_9HYME</name>
<dbReference type="Proteomes" id="UP000215335">
    <property type="component" value="Unassembled WGS sequence"/>
</dbReference>
<gene>
    <name evidence="2" type="ORF">TSAR_004068</name>
</gene>
<dbReference type="OrthoDB" id="7698093at2759"/>
<evidence type="ECO:0000313" key="3">
    <source>
        <dbReference type="Proteomes" id="UP000215335"/>
    </source>
</evidence>
<evidence type="ECO:0000256" key="1">
    <source>
        <dbReference type="SAM" id="MobiDB-lite"/>
    </source>
</evidence>
<feature type="region of interest" description="Disordered" evidence="1">
    <location>
        <begin position="1"/>
        <end position="62"/>
    </location>
</feature>